<organism evidence="6 7">
    <name type="scientific">Ideonella alba</name>
    <dbReference type="NCBI Taxonomy" id="2824118"/>
    <lineage>
        <taxon>Bacteria</taxon>
        <taxon>Pseudomonadati</taxon>
        <taxon>Pseudomonadota</taxon>
        <taxon>Betaproteobacteria</taxon>
        <taxon>Burkholderiales</taxon>
        <taxon>Sphaerotilaceae</taxon>
        <taxon>Ideonella</taxon>
    </lineage>
</organism>
<dbReference type="Gene3D" id="2.60.120.10">
    <property type="entry name" value="Jelly Rolls"/>
    <property type="match status" value="1"/>
</dbReference>
<evidence type="ECO:0000313" key="6">
    <source>
        <dbReference type="EMBL" id="MBQ0932034.1"/>
    </source>
</evidence>
<evidence type="ECO:0000259" key="4">
    <source>
        <dbReference type="PROSITE" id="PS50042"/>
    </source>
</evidence>
<dbReference type="EMBL" id="JAGQDD010000013">
    <property type="protein sequence ID" value="MBQ0932034.1"/>
    <property type="molecule type" value="Genomic_DNA"/>
</dbReference>
<dbReference type="SMART" id="SM00419">
    <property type="entry name" value="HTH_CRP"/>
    <property type="match status" value="1"/>
</dbReference>
<feature type="domain" description="HTH crp-type" evidence="5">
    <location>
        <begin position="156"/>
        <end position="217"/>
    </location>
</feature>
<keyword evidence="2" id="KW-0238">DNA-binding</keyword>
<accession>A0A940Y8L2</accession>
<comment type="caution">
    <text evidence="6">The sequence shown here is derived from an EMBL/GenBank/DDBJ whole genome shotgun (WGS) entry which is preliminary data.</text>
</comment>
<dbReference type="Proteomes" id="UP000676246">
    <property type="component" value="Unassembled WGS sequence"/>
</dbReference>
<dbReference type="PANTHER" id="PTHR24567">
    <property type="entry name" value="CRP FAMILY TRANSCRIPTIONAL REGULATORY PROTEIN"/>
    <property type="match status" value="1"/>
</dbReference>
<evidence type="ECO:0000313" key="7">
    <source>
        <dbReference type="Proteomes" id="UP000676246"/>
    </source>
</evidence>
<dbReference type="AlphaFoldDB" id="A0A940Y8L2"/>
<keyword evidence="1" id="KW-0805">Transcription regulation</keyword>
<dbReference type="InterPro" id="IPR036388">
    <property type="entry name" value="WH-like_DNA-bd_sf"/>
</dbReference>
<dbReference type="InterPro" id="IPR014710">
    <property type="entry name" value="RmlC-like_jellyroll"/>
</dbReference>
<dbReference type="InterPro" id="IPR018490">
    <property type="entry name" value="cNMP-bd_dom_sf"/>
</dbReference>
<protein>
    <submittedName>
        <fullName evidence="6">Crp/Fnr family transcriptional regulator</fullName>
    </submittedName>
</protein>
<gene>
    <name evidence="6" type="ORF">KAK03_16260</name>
</gene>
<dbReference type="CDD" id="cd00038">
    <property type="entry name" value="CAP_ED"/>
    <property type="match status" value="1"/>
</dbReference>
<name>A0A940Y8L2_9BURK</name>
<evidence type="ECO:0000259" key="5">
    <source>
        <dbReference type="PROSITE" id="PS51063"/>
    </source>
</evidence>
<dbReference type="RefSeq" id="WP_210855263.1">
    <property type="nucleotide sequence ID" value="NZ_JAGQDD010000013.1"/>
</dbReference>
<dbReference type="PROSITE" id="PS51063">
    <property type="entry name" value="HTH_CRP_2"/>
    <property type="match status" value="1"/>
</dbReference>
<keyword evidence="3" id="KW-0804">Transcription</keyword>
<dbReference type="Gene3D" id="1.10.10.10">
    <property type="entry name" value="Winged helix-like DNA-binding domain superfamily/Winged helix DNA-binding domain"/>
    <property type="match status" value="1"/>
</dbReference>
<dbReference type="Pfam" id="PF13545">
    <property type="entry name" value="HTH_Crp_2"/>
    <property type="match status" value="1"/>
</dbReference>
<dbReference type="GO" id="GO:0003700">
    <property type="term" value="F:DNA-binding transcription factor activity"/>
    <property type="evidence" value="ECO:0007669"/>
    <property type="project" value="TreeGrafter"/>
</dbReference>
<sequence>MTDAPPSLSLADRLGQAYPAVAALPAALRESVLATHAMVLTVPPGTPLFEEGAPCQGFPMLLSGEVRVARGSQGGRSLELYRVTPGELCVASTAGLFGQSPLVAHGHATQPTELVVLSRAGFESWAVDPGFRRFVFGVFGDRLADLMGLAEAVAFQRLDQRLAAALLGHGSPLLVTHQALADELGTVREIVTRLLKRFERAGWLSLGRERIELLDAPALRRLAAGQGAE</sequence>
<dbReference type="PROSITE" id="PS50042">
    <property type="entry name" value="CNMP_BINDING_3"/>
    <property type="match status" value="1"/>
</dbReference>
<evidence type="ECO:0000256" key="3">
    <source>
        <dbReference type="ARBA" id="ARBA00023163"/>
    </source>
</evidence>
<feature type="domain" description="Cyclic nucleotide-binding" evidence="4">
    <location>
        <begin position="20"/>
        <end position="128"/>
    </location>
</feature>
<dbReference type="InterPro" id="IPR050397">
    <property type="entry name" value="Env_Response_Regulators"/>
</dbReference>
<dbReference type="InterPro" id="IPR036390">
    <property type="entry name" value="WH_DNA-bd_sf"/>
</dbReference>
<proteinExistence type="predicted"/>
<dbReference type="GO" id="GO:0005829">
    <property type="term" value="C:cytosol"/>
    <property type="evidence" value="ECO:0007669"/>
    <property type="project" value="TreeGrafter"/>
</dbReference>
<keyword evidence="7" id="KW-1185">Reference proteome</keyword>
<dbReference type="SUPFAM" id="SSF51206">
    <property type="entry name" value="cAMP-binding domain-like"/>
    <property type="match status" value="1"/>
</dbReference>
<dbReference type="InterPro" id="IPR012318">
    <property type="entry name" value="HTH_CRP"/>
</dbReference>
<evidence type="ECO:0000256" key="2">
    <source>
        <dbReference type="ARBA" id="ARBA00023125"/>
    </source>
</evidence>
<evidence type="ECO:0000256" key="1">
    <source>
        <dbReference type="ARBA" id="ARBA00023015"/>
    </source>
</evidence>
<dbReference type="GO" id="GO:0003677">
    <property type="term" value="F:DNA binding"/>
    <property type="evidence" value="ECO:0007669"/>
    <property type="project" value="UniProtKB-KW"/>
</dbReference>
<dbReference type="Pfam" id="PF00027">
    <property type="entry name" value="cNMP_binding"/>
    <property type="match status" value="1"/>
</dbReference>
<dbReference type="InterPro" id="IPR000595">
    <property type="entry name" value="cNMP-bd_dom"/>
</dbReference>
<dbReference type="PANTHER" id="PTHR24567:SF74">
    <property type="entry name" value="HTH-TYPE TRANSCRIPTIONAL REGULATOR ARCR"/>
    <property type="match status" value="1"/>
</dbReference>
<dbReference type="SUPFAM" id="SSF46785">
    <property type="entry name" value="Winged helix' DNA-binding domain"/>
    <property type="match status" value="1"/>
</dbReference>
<reference evidence="6 7" key="1">
    <citation type="submission" date="2021-04" db="EMBL/GenBank/DDBJ databases">
        <title>The genome sequence of Ideonella sp. 3Y2.</title>
        <authorList>
            <person name="Liu Y."/>
        </authorList>
    </citation>
    <scope>NUCLEOTIDE SEQUENCE [LARGE SCALE GENOMIC DNA]</scope>
    <source>
        <strain evidence="6 7">3Y2</strain>
    </source>
</reference>